<keyword evidence="4" id="KW-1185">Reference proteome</keyword>
<dbReference type="PROSITE" id="PS50937">
    <property type="entry name" value="HTH_MERR_2"/>
    <property type="match status" value="2"/>
</dbReference>
<dbReference type="EMBL" id="JAAVJD010000066">
    <property type="protein sequence ID" value="NJQ06104.1"/>
    <property type="molecule type" value="Genomic_DNA"/>
</dbReference>
<keyword evidence="1" id="KW-0238">DNA-binding</keyword>
<feature type="domain" description="HTH merR-type" evidence="2">
    <location>
        <begin position="1"/>
        <end position="48"/>
    </location>
</feature>
<name>A0A7X6HZD3_9ACTN</name>
<dbReference type="Gene3D" id="1.10.1660.10">
    <property type="match status" value="2"/>
</dbReference>
<dbReference type="InterPro" id="IPR000551">
    <property type="entry name" value="MerR-type_HTH_dom"/>
</dbReference>
<evidence type="ECO:0000313" key="4">
    <source>
        <dbReference type="Proteomes" id="UP000578686"/>
    </source>
</evidence>
<dbReference type="AlphaFoldDB" id="A0A7X6HZD3"/>
<dbReference type="PANTHER" id="PTHR30204">
    <property type="entry name" value="REDOX-CYCLING DRUG-SENSING TRANSCRIPTIONAL ACTIVATOR SOXR"/>
    <property type="match status" value="1"/>
</dbReference>
<sequence length="234" mass="24531">MGTAAVAALAGYSVQQVRDLEAGGVIPPAERAANGYRRFGDGHVVALLAYRDLAAAVGPVEARRTMRELRVLPPADGAALLCGLHTALNEQREQARAARSALRAVRAEAGTDADPVPGDAMTITQLSQAIGVRPSTLRFWEQAGLVAPERVSTRVGAARRYGLPAVREARITAALRAGGYRIPEVRRAVAAVRSLDDVSESVTALDARLEEIGSRSLALLRAGARLAALIEGGA</sequence>
<dbReference type="PANTHER" id="PTHR30204:SF93">
    <property type="entry name" value="HTH MERR-TYPE DOMAIN-CONTAINING PROTEIN"/>
    <property type="match status" value="1"/>
</dbReference>
<dbReference type="Pfam" id="PF13411">
    <property type="entry name" value="MerR_1"/>
    <property type="match status" value="1"/>
</dbReference>
<dbReference type="InterPro" id="IPR009061">
    <property type="entry name" value="DNA-bd_dom_put_sf"/>
</dbReference>
<feature type="domain" description="HTH merR-type" evidence="2">
    <location>
        <begin position="120"/>
        <end position="150"/>
    </location>
</feature>
<evidence type="ECO:0000259" key="2">
    <source>
        <dbReference type="PROSITE" id="PS50937"/>
    </source>
</evidence>
<gene>
    <name evidence="3" type="ORF">HCN56_11070</name>
</gene>
<dbReference type="RefSeq" id="WP_167969880.1">
    <property type="nucleotide sequence ID" value="NZ_BHZG01000090.1"/>
</dbReference>
<evidence type="ECO:0000313" key="3">
    <source>
        <dbReference type="EMBL" id="NJQ06104.1"/>
    </source>
</evidence>
<evidence type="ECO:0000256" key="1">
    <source>
        <dbReference type="ARBA" id="ARBA00023125"/>
    </source>
</evidence>
<dbReference type="InterPro" id="IPR047057">
    <property type="entry name" value="MerR_fam"/>
</dbReference>
<dbReference type="GO" id="GO:0003700">
    <property type="term" value="F:DNA-binding transcription factor activity"/>
    <property type="evidence" value="ECO:0007669"/>
    <property type="project" value="InterPro"/>
</dbReference>
<dbReference type="Proteomes" id="UP000578686">
    <property type="component" value="Unassembled WGS sequence"/>
</dbReference>
<proteinExistence type="predicted"/>
<accession>A0A7X6HZD3</accession>
<protein>
    <submittedName>
        <fullName evidence="3">MerR family transcriptional regulator</fullName>
    </submittedName>
</protein>
<organism evidence="3 4">
    <name type="scientific">Streptomyces lonarensis</name>
    <dbReference type="NCBI Taxonomy" id="700599"/>
    <lineage>
        <taxon>Bacteria</taxon>
        <taxon>Bacillati</taxon>
        <taxon>Actinomycetota</taxon>
        <taxon>Actinomycetes</taxon>
        <taxon>Kitasatosporales</taxon>
        <taxon>Streptomycetaceae</taxon>
        <taxon>Streptomyces</taxon>
    </lineage>
</organism>
<dbReference type="SMART" id="SM00422">
    <property type="entry name" value="HTH_MERR"/>
    <property type="match status" value="2"/>
</dbReference>
<comment type="caution">
    <text evidence="3">The sequence shown here is derived from an EMBL/GenBank/DDBJ whole genome shotgun (WGS) entry which is preliminary data.</text>
</comment>
<reference evidence="3 4" key="1">
    <citation type="submission" date="2020-03" db="EMBL/GenBank/DDBJ databases">
        <title>Draft genome of Streptomyces sp. ventii, isolated from the Axial Seamount in the Pacific Ocean, and resequencing of the two type strains Streptomyces lonarensis strain NCL 716 and Streptomyces bohaiensis strain 11A07.</title>
        <authorList>
            <person name="Loughran R.M."/>
            <person name="Pfannmuller K.M."/>
            <person name="Wasson B.J."/>
            <person name="Deadmond M.C."/>
            <person name="Paddock B.E."/>
            <person name="Koyack M.J."/>
            <person name="Gallegos D.A."/>
            <person name="Mitchell E.A."/>
            <person name="Ushijima B."/>
            <person name="Saw J.H."/>
            <person name="Mcphail K.L."/>
            <person name="Videau P."/>
        </authorList>
    </citation>
    <scope>NUCLEOTIDE SEQUENCE [LARGE SCALE GENOMIC DNA]</scope>
    <source>
        <strain evidence="3 4">NCL716</strain>
    </source>
</reference>
<dbReference type="GO" id="GO:0003677">
    <property type="term" value="F:DNA binding"/>
    <property type="evidence" value="ECO:0007669"/>
    <property type="project" value="UniProtKB-KW"/>
</dbReference>
<dbReference type="SUPFAM" id="SSF46955">
    <property type="entry name" value="Putative DNA-binding domain"/>
    <property type="match status" value="2"/>
</dbReference>